<proteinExistence type="predicted"/>
<evidence type="ECO:0000313" key="1">
    <source>
        <dbReference type="EMBL" id="KAI2383561.1"/>
    </source>
</evidence>
<name>A0ACB8URD7_9EURO</name>
<gene>
    <name evidence="1" type="ORF">LOY88_005197</name>
</gene>
<dbReference type="EMBL" id="JALBCA010000088">
    <property type="protein sequence ID" value="KAI2383561.1"/>
    <property type="molecule type" value="Genomic_DNA"/>
</dbReference>
<sequence length="290" mass="30556">MAAAYSKKTNSDLIEMLKSRGLTHTGKKADLVARLVEADKAAAETSGAASASAKADAAADDVIDWDDDATTLEPTAAATVAVSTNATDANSAVGAKETAATSATTAKQKIDTDPSTTHDLTVKKPADPKEASTTTSAGETKDANGAVEGETVEAKVAGNYSMGLATTDIDTELEKRKKRAEKFGIVDDDGTKEAQKAAERAKRFGTGSATSSGVKGLDEPLPEQARKRGRGFDDGDSYHRGGKRRNFSGRGRGRNTRRTRDDNGSSYGNKASNWSEQDRSAMEKRRARFG</sequence>
<comment type="caution">
    <text evidence="1">The sequence shown here is derived from an EMBL/GenBank/DDBJ whole genome shotgun (WGS) entry which is preliminary data.</text>
</comment>
<organism evidence="1">
    <name type="scientific">Ophidiomyces ophidiicola</name>
    <dbReference type="NCBI Taxonomy" id="1387563"/>
    <lineage>
        <taxon>Eukaryota</taxon>
        <taxon>Fungi</taxon>
        <taxon>Dikarya</taxon>
        <taxon>Ascomycota</taxon>
        <taxon>Pezizomycotina</taxon>
        <taxon>Eurotiomycetes</taxon>
        <taxon>Eurotiomycetidae</taxon>
        <taxon>Onygenales</taxon>
        <taxon>Onygenaceae</taxon>
        <taxon>Ophidiomyces</taxon>
    </lineage>
</organism>
<reference evidence="1" key="1">
    <citation type="journal article" date="2022" name="bioRxiv">
        <title>Population genetic analysis of Ophidiomyces ophidiicola, the causative agent of snake fungal disease, indicates recent introductions to the USA.</title>
        <authorList>
            <person name="Ladner J.T."/>
            <person name="Palmer J.M."/>
            <person name="Ettinger C.L."/>
            <person name="Stajich J.E."/>
            <person name="Farrell T.M."/>
            <person name="Glorioso B.M."/>
            <person name="Lawson B."/>
            <person name="Price S.J."/>
            <person name="Stengle A.G."/>
            <person name="Grear D.A."/>
            <person name="Lorch J.M."/>
        </authorList>
    </citation>
    <scope>NUCLEOTIDE SEQUENCE</scope>
    <source>
        <strain evidence="1">NWHC 24266-5</strain>
    </source>
</reference>
<protein>
    <submittedName>
        <fullName evidence="1">Uncharacterized protein</fullName>
    </submittedName>
</protein>
<accession>A0ACB8URD7</accession>